<evidence type="ECO:0000313" key="3">
    <source>
        <dbReference type="Proteomes" id="UP000663879"/>
    </source>
</evidence>
<dbReference type="NCBIfam" id="TIGR01571">
    <property type="entry name" value="A_thal_Cys_rich"/>
    <property type="match status" value="1"/>
</dbReference>
<dbReference type="AlphaFoldDB" id="A0A814P040"/>
<comment type="similarity">
    <text evidence="1">Belongs to the cornifelin family.</text>
</comment>
<dbReference type="EMBL" id="CAJNOC010007439">
    <property type="protein sequence ID" value="CAF1098940.1"/>
    <property type="molecule type" value="Genomic_DNA"/>
</dbReference>
<evidence type="ECO:0000256" key="1">
    <source>
        <dbReference type="ARBA" id="ARBA00009024"/>
    </source>
</evidence>
<protein>
    <submittedName>
        <fullName evidence="2">Uncharacterized protein</fullName>
    </submittedName>
</protein>
<dbReference type="Proteomes" id="UP000663879">
    <property type="component" value="Unassembled WGS sequence"/>
</dbReference>
<accession>A0A814P040</accession>
<dbReference type="Pfam" id="PF04749">
    <property type="entry name" value="PLAC8"/>
    <property type="match status" value="1"/>
</dbReference>
<dbReference type="InterPro" id="IPR006461">
    <property type="entry name" value="PLAC_motif_containing"/>
</dbReference>
<keyword evidence="3" id="KW-1185">Reference proteome</keyword>
<evidence type="ECO:0000313" key="2">
    <source>
        <dbReference type="EMBL" id="CAF1098940.1"/>
    </source>
</evidence>
<name>A0A814P040_9BILA</name>
<dbReference type="OrthoDB" id="1045822at2759"/>
<reference evidence="2" key="1">
    <citation type="submission" date="2021-02" db="EMBL/GenBank/DDBJ databases">
        <authorList>
            <person name="Nowell W R."/>
        </authorList>
    </citation>
    <scope>NUCLEOTIDE SEQUENCE</scope>
    <source>
        <strain evidence="2">Ploen Becks lab</strain>
    </source>
</reference>
<sequence>MITFNLKRTVVDQPPLKEWKYSVLQVCDVPKDATLAFLCPNCYGAYTSHKSGRNIIWSILTFFSFPCGLPCLRLHTRKKNLIEGSLLEDFVLSYCCTCCTVVQIKREFDDQKTLTI</sequence>
<gene>
    <name evidence="2" type="ORF">OXX778_LOCUS21048</name>
</gene>
<proteinExistence type="inferred from homology"/>
<comment type="caution">
    <text evidence="2">The sequence shown here is derived from an EMBL/GenBank/DDBJ whole genome shotgun (WGS) entry which is preliminary data.</text>
</comment>
<organism evidence="2 3">
    <name type="scientific">Brachionus calyciflorus</name>
    <dbReference type="NCBI Taxonomy" id="104777"/>
    <lineage>
        <taxon>Eukaryota</taxon>
        <taxon>Metazoa</taxon>
        <taxon>Spiralia</taxon>
        <taxon>Gnathifera</taxon>
        <taxon>Rotifera</taxon>
        <taxon>Eurotatoria</taxon>
        <taxon>Monogononta</taxon>
        <taxon>Pseudotrocha</taxon>
        <taxon>Ploima</taxon>
        <taxon>Brachionidae</taxon>
        <taxon>Brachionus</taxon>
    </lineage>
</organism>